<evidence type="ECO:0000313" key="3">
    <source>
        <dbReference type="EMBL" id="GER03734.1"/>
    </source>
</evidence>
<evidence type="ECO:0000259" key="2">
    <source>
        <dbReference type="Pfam" id="PF00561"/>
    </source>
</evidence>
<dbReference type="PRINTS" id="PR00412">
    <property type="entry name" value="EPOXHYDRLASE"/>
</dbReference>
<gene>
    <name evidence="3" type="ORF">JCM17846_14160</name>
</gene>
<dbReference type="InterPro" id="IPR029058">
    <property type="entry name" value="AB_hydrolase_fold"/>
</dbReference>
<dbReference type="Proteomes" id="UP000324996">
    <property type="component" value="Unassembled WGS sequence"/>
</dbReference>
<dbReference type="Pfam" id="PF00561">
    <property type="entry name" value="Abhydrolase_1"/>
    <property type="match status" value="1"/>
</dbReference>
<keyword evidence="4" id="KW-1185">Reference proteome</keyword>
<protein>
    <submittedName>
        <fullName evidence="3">Epoxide hydrolase</fullName>
    </submittedName>
</protein>
<dbReference type="PANTHER" id="PTHR43329">
    <property type="entry name" value="EPOXIDE HYDROLASE"/>
    <property type="match status" value="1"/>
</dbReference>
<dbReference type="Gene3D" id="3.40.50.1820">
    <property type="entry name" value="alpha/beta hydrolase"/>
    <property type="match status" value="1"/>
</dbReference>
<name>A0A5A7N7K5_9PROT</name>
<proteinExistence type="predicted"/>
<feature type="domain" description="AB hydrolase-1" evidence="2">
    <location>
        <begin position="32"/>
        <end position="312"/>
    </location>
</feature>
<keyword evidence="1 3" id="KW-0378">Hydrolase</keyword>
<dbReference type="GO" id="GO:0016787">
    <property type="term" value="F:hydrolase activity"/>
    <property type="evidence" value="ECO:0007669"/>
    <property type="project" value="UniProtKB-KW"/>
</dbReference>
<sequence length="339" mass="38512">MFAFPVPEMIKTNDIHLAVYRAGPPPEKARAVVLFLHGFPDLAFTWRHQFPALARAGYCVIAPDMRGYGRSDKPRDRAAYGMGMLARDITGLLDHYWVERAIIIGHDWGALINWSLPFYCPERLQAIGNLNVPFIPRGSIAPVALFAKSFGPQMYIVQFQDEGLCEAIFEDDIERTMRFFMRRPKPRSGKGGGAFSTPDLDLVRWLEGPIEKWPGEDFLPPRELAVYTEAFRAGGMLGPLHYYRNMDANWADMERFQPLGGKPSIDIPALMITADLDGVCPAHLADGKEAFFTNYQRIDMRGSGHWMQQEKPQEVNDILLSWLDGIVSRRSRRPADRIR</sequence>
<organism evidence="3 4">
    <name type="scientific">Iodidimonas nitroreducens</name>
    <dbReference type="NCBI Taxonomy" id="1236968"/>
    <lineage>
        <taxon>Bacteria</taxon>
        <taxon>Pseudomonadati</taxon>
        <taxon>Pseudomonadota</taxon>
        <taxon>Alphaproteobacteria</taxon>
        <taxon>Iodidimonadales</taxon>
        <taxon>Iodidimonadaceae</taxon>
        <taxon>Iodidimonas</taxon>
    </lineage>
</organism>
<evidence type="ECO:0000256" key="1">
    <source>
        <dbReference type="ARBA" id="ARBA00022801"/>
    </source>
</evidence>
<reference evidence="3 4" key="1">
    <citation type="submission" date="2019-09" db="EMBL/GenBank/DDBJ databases">
        <title>NBRP : Genome information of microbial organism related human and environment.</title>
        <authorList>
            <person name="Hattori M."/>
            <person name="Oshima K."/>
            <person name="Inaba H."/>
            <person name="Suda W."/>
            <person name="Sakamoto M."/>
            <person name="Iino T."/>
            <person name="Kitahara M."/>
            <person name="Oshida Y."/>
            <person name="Iida T."/>
            <person name="Kudo T."/>
            <person name="Itoh T."/>
            <person name="Ohkuma M."/>
        </authorList>
    </citation>
    <scope>NUCLEOTIDE SEQUENCE [LARGE SCALE GENOMIC DNA]</scope>
    <source>
        <strain evidence="3 4">Q-1</strain>
    </source>
</reference>
<dbReference type="EMBL" id="BKCN01000005">
    <property type="protein sequence ID" value="GER03734.1"/>
    <property type="molecule type" value="Genomic_DNA"/>
</dbReference>
<dbReference type="AlphaFoldDB" id="A0A5A7N7K5"/>
<dbReference type="InterPro" id="IPR000073">
    <property type="entry name" value="AB_hydrolase_1"/>
</dbReference>
<evidence type="ECO:0000313" key="4">
    <source>
        <dbReference type="Proteomes" id="UP000324996"/>
    </source>
</evidence>
<accession>A0A5A7N7K5</accession>
<comment type="caution">
    <text evidence="3">The sequence shown here is derived from an EMBL/GenBank/DDBJ whole genome shotgun (WGS) entry which is preliminary data.</text>
</comment>
<dbReference type="RefSeq" id="WP_042085876.1">
    <property type="nucleotide sequence ID" value="NZ_BKCN01000005.1"/>
</dbReference>
<dbReference type="InterPro" id="IPR000639">
    <property type="entry name" value="Epox_hydrolase-like"/>
</dbReference>
<dbReference type="SUPFAM" id="SSF53474">
    <property type="entry name" value="alpha/beta-Hydrolases"/>
    <property type="match status" value="1"/>
</dbReference>